<dbReference type="PANTHER" id="PTHR43823">
    <property type="entry name" value="SPORULATION PROTEIN YKVU"/>
    <property type="match status" value="1"/>
</dbReference>
<keyword evidence="8 10" id="KW-0472">Membrane</keyword>
<feature type="transmembrane region" description="Helical" evidence="10">
    <location>
        <begin position="140"/>
        <end position="158"/>
    </location>
</feature>
<feature type="transmembrane region" description="Helical" evidence="10">
    <location>
        <begin position="99"/>
        <end position="120"/>
    </location>
</feature>
<dbReference type="PANTHER" id="PTHR43823:SF3">
    <property type="entry name" value="MULTIDRUG EXPORT PROTEIN MEPA"/>
    <property type="match status" value="1"/>
</dbReference>
<sequence length="445" mass="48307">MNTIANDLGTKSISQLILKQAIPASIGILVMSINMIVDTIFVGRWIGVLAIAAITVVLPIAFLISSIGMGVGIGGSSIISRALGANKENKAFEVFGNQISLTIVLSVLFVLLGTFFSIPILQLFGANGDIITPATEYFDVIVWGVPFLAFAMMGNPVVRAVGKPNYAMLTMLFPAIANIFLDIIFIKFMNLGMYGAGLATSISYAVSGVFILWFFISKKTDLKIIPKYFKLNFSIVKEIVSLGGVTIVRQGTISILTIVLNYSLFKYGGEISIAVYGIINRVMLFALFPVLGVTQGFLPIAGYNYGANNTERVKETINKSILFGTGIAVLIFILIMLFPTELVGVFTEDEKLLKLTPDALIVAFLATPVITTQLIGSAYFQAAGKALPALLLTLLKQGFFLIPLVYLLPKFYGVNGVWMSFPIADVLSTVLTYAYLKREVRLHLN</sequence>
<feature type="transmembrane region" description="Helical" evidence="10">
    <location>
        <begin position="359"/>
        <end position="380"/>
    </location>
</feature>
<feature type="transmembrane region" description="Helical" evidence="10">
    <location>
        <begin position="48"/>
        <end position="79"/>
    </location>
</feature>
<comment type="similarity">
    <text evidence="2">Belongs to the multi antimicrobial extrusion (MATE) (TC 2.A.66.1) family. MepA subfamily.</text>
</comment>
<organism evidence="11">
    <name type="scientific">Tenacibaculum sp. Pbs-1</name>
    <dbReference type="NCBI Taxonomy" id="3238748"/>
    <lineage>
        <taxon>Bacteria</taxon>
        <taxon>Pseudomonadati</taxon>
        <taxon>Bacteroidota</taxon>
        <taxon>Flavobacteriia</taxon>
        <taxon>Flavobacteriales</taxon>
        <taxon>Flavobacteriaceae</taxon>
        <taxon>Tenacibaculum</taxon>
    </lineage>
</organism>
<dbReference type="GO" id="GO:0042910">
    <property type="term" value="F:xenobiotic transmembrane transporter activity"/>
    <property type="evidence" value="ECO:0007669"/>
    <property type="project" value="InterPro"/>
</dbReference>
<feature type="transmembrane region" description="Helical" evidence="10">
    <location>
        <begin position="321"/>
        <end position="339"/>
    </location>
</feature>
<keyword evidence="6 10" id="KW-0812">Transmembrane</keyword>
<dbReference type="GO" id="GO:0005886">
    <property type="term" value="C:plasma membrane"/>
    <property type="evidence" value="ECO:0007669"/>
    <property type="project" value="UniProtKB-SubCell"/>
</dbReference>
<comment type="subcellular location">
    <subcellularLocation>
        <location evidence="1">Cell membrane</location>
        <topology evidence="1">Multi-pass membrane protein</topology>
    </subcellularLocation>
</comment>
<evidence type="ECO:0000256" key="8">
    <source>
        <dbReference type="ARBA" id="ARBA00023136"/>
    </source>
</evidence>
<dbReference type="NCBIfam" id="TIGR00797">
    <property type="entry name" value="matE"/>
    <property type="match status" value="1"/>
</dbReference>
<name>A0AB33KVC5_9FLAO</name>
<keyword evidence="7 10" id="KW-1133">Transmembrane helix</keyword>
<feature type="transmembrane region" description="Helical" evidence="10">
    <location>
        <begin position="282"/>
        <end position="301"/>
    </location>
</feature>
<keyword evidence="4" id="KW-0813">Transport</keyword>
<evidence type="ECO:0000256" key="10">
    <source>
        <dbReference type="SAM" id="Phobius"/>
    </source>
</evidence>
<protein>
    <recommendedName>
        <fullName evidence="3">Multidrug export protein MepA</fullName>
    </recommendedName>
</protein>
<feature type="transmembrane region" description="Helical" evidence="10">
    <location>
        <begin position="235"/>
        <end position="262"/>
    </location>
</feature>
<dbReference type="GO" id="GO:0015297">
    <property type="term" value="F:antiporter activity"/>
    <property type="evidence" value="ECO:0007669"/>
    <property type="project" value="InterPro"/>
</dbReference>
<dbReference type="InterPro" id="IPR051327">
    <property type="entry name" value="MATE_MepA_subfamily"/>
</dbReference>
<evidence type="ECO:0000313" key="11">
    <source>
        <dbReference type="EMBL" id="BFP67103.1"/>
    </source>
</evidence>
<dbReference type="InterPro" id="IPR045070">
    <property type="entry name" value="MATE_MepA-like"/>
</dbReference>
<keyword evidence="5" id="KW-1003">Cell membrane</keyword>
<dbReference type="Pfam" id="PF01554">
    <property type="entry name" value="MatE"/>
    <property type="match status" value="2"/>
</dbReference>
<dbReference type="EMBL" id="AP035888">
    <property type="protein sequence ID" value="BFP67103.1"/>
    <property type="molecule type" value="Genomic_DNA"/>
</dbReference>
<dbReference type="CDD" id="cd13143">
    <property type="entry name" value="MATE_MepA_like"/>
    <property type="match status" value="1"/>
</dbReference>
<evidence type="ECO:0000256" key="9">
    <source>
        <dbReference type="ARBA" id="ARBA00023251"/>
    </source>
</evidence>
<feature type="transmembrane region" description="Helical" evidence="10">
    <location>
        <begin position="165"/>
        <end position="186"/>
    </location>
</feature>
<dbReference type="InterPro" id="IPR002528">
    <property type="entry name" value="MATE_fam"/>
</dbReference>
<evidence type="ECO:0000256" key="6">
    <source>
        <dbReference type="ARBA" id="ARBA00022692"/>
    </source>
</evidence>
<dbReference type="InterPro" id="IPR048279">
    <property type="entry name" value="MdtK-like"/>
</dbReference>
<accession>A0AB33KVC5</accession>
<feature type="transmembrane region" description="Helical" evidence="10">
    <location>
        <begin position="192"/>
        <end position="215"/>
    </location>
</feature>
<reference evidence="11" key="1">
    <citation type="submission" date="2024-08" db="EMBL/GenBank/DDBJ databases">
        <title>Whole genome sequence of Tenacibaculum sp. strain pbs-1 associated with black-spot shell disease in Akoya pearl oysters.</title>
        <authorList>
            <person name="Sakatoku A."/>
            <person name="Suzuki T."/>
            <person name="Hatano K."/>
            <person name="Seki M."/>
            <person name="Tanaka D."/>
            <person name="Nakamura S."/>
            <person name="Suzuki N."/>
            <person name="Isshiki T."/>
        </authorList>
    </citation>
    <scope>NUCLEOTIDE SEQUENCE</scope>
    <source>
        <strain evidence="11">Pbs-1</strain>
    </source>
</reference>
<feature type="transmembrane region" description="Helical" evidence="10">
    <location>
        <begin position="418"/>
        <end position="436"/>
    </location>
</feature>
<feature type="transmembrane region" description="Helical" evidence="10">
    <location>
        <begin position="21"/>
        <end position="42"/>
    </location>
</feature>
<feature type="transmembrane region" description="Helical" evidence="10">
    <location>
        <begin position="387"/>
        <end position="406"/>
    </location>
</feature>
<evidence type="ECO:0000256" key="3">
    <source>
        <dbReference type="ARBA" id="ARBA00022106"/>
    </source>
</evidence>
<proteinExistence type="inferred from homology"/>
<dbReference type="GO" id="GO:0046677">
    <property type="term" value="P:response to antibiotic"/>
    <property type="evidence" value="ECO:0007669"/>
    <property type="project" value="UniProtKB-KW"/>
</dbReference>
<evidence type="ECO:0000256" key="5">
    <source>
        <dbReference type="ARBA" id="ARBA00022475"/>
    </source>
</evidence>
<evidence type="ECO:0000256" key="2">
    <source>
        <dbReference type="ARBA" id="ARBA00008417"/>
    </source>
</evidence>
<evidence type="ECO:0000256" key="4">
    <source>
        <dbReference type="ARBA" id="ARBA00022448"/>
    </source>
</evidence>
<dbReference type="AlphaFoldDB" id="A0AB33KVC5"/>
<keyword evidence="9" id="KW-0046">Antibiotic resistance</keyword>
<evidence type="ECO:0000256" key="1">
    <source>
        <dbReference type="ARBA" id="ARBA00004651"/>
    </source>
</evidence>
<evidence type="ECO:0000256" key="7">
    <source>
        <dbReference type="ARBA" id="ARBA00022989"/>
    </source>
</evidence>
<dbReference type="PIRSF" id="PIRSF006603">
    <property type="entry name" value="DinF"/>
    <property type="match status" value="1"/>
</dbReference>
<gene>
    <name evidence="11" type="ORF">Pbs1_04460</name>
</gene>